<dbReference type="EMBL" id="QOIP01000004">
    <property type="protein sequence ID" value="RLU23394.1"/>
    <property type="molecule type" value="Genomic_DNA"/>
</dbReference>
<dbReference type="AlphaFoldDB" id="A0A3L8DSK7"/>
<evidence type="ECO:0000313" key="2">
    <source>
        <dbReference type="EMBL" id="RLU23394.1"/>
    </source>
</evidence>
<accession>A0A3L8DSK7</accession>
<feature type="compositionally biased region" description="Basic and acidic residues" evidence="1">
    <location>
        <begin position="40"/>
        <end position="58"/>
    </location>
</feature>
<gene>
    <name evidence="2" type="ORF">DMN91_003598</name>
</gene>
<evidence type="ECO:0000256" key="1">
    <source>
        <dbReference type="SAM" id="MobiDB-lite"/>
    </source>
</evidence>
<evidence type="ECO:0000313" key="3">
    <source>
        <dbReference type="Proteomes" id="UP000279307"/>
    </source>
</evidence>
<feature type="region of interest" description="Disordered" evidence="1">
    <location>
        <begin position="111"/>
        <end position="152"/>
    </location>
</feature>
<comment type="caution">
    <text evidence="2">The sequence shown here is derived from an EMBL/GenBank/DDBJ whole genome shotgun (WGS) entry which is preliminary data.</text>
</comment>
<feature type="region of interest" description="Disordered" evidence="1">
    <location>
        <begin position="20"/>
        <end position="58"/>
    </location>
</feature>
<protein>
    <submittedName>
        <fullName evidence="2">Uncharacterized protein</fullName>
    </submittedName>
</protein>
<feature type="non-terminal residue" evidence="2">
    <location>
        <position position="1"/>
    </location>
</feature>
<reference evidence="2 3" key="1">
    <citation type="journal article" date="2018" name="Genome Res.">
        <title>The genomic architecture and molecular evolution of ant odorant receptors.</title>
        <authorList>
            <person name="McKenzie S.K."/>
            <person name="Kronauer D.J.C."/>
        </authorList>
    </citation>
    <scope>NUCLEOTIDE SEQUENCE [LARGE SCALE GENOMIC DNA]</scope>
    <source>
        <strain evidence="2">Clonal line C1</strain>
    </source>
</reference>
<sequence length="183" mass="20461">RRGSEIAEERSLAVWSYSRARGYDGPSSDSLRAGVVRNFAKRDATQRGTTGRERDERRIRERACADSRSWPRVQPEPAGCSSRAAFFRARPFPLSLSLHVASVRIFRVPSRGTRHRPKRRNDSSTTVATSAIARDRFSGAGRHLSSNSGRTSARHFIGRLPRRVPENDAILDDVIDLSVSYAP</sequence>
<organism evidence="2 3">
    <name type="scientific">Ooceraea biroi</name>
    <name type="common">Clonal raider ant</name>
    <name type="synonym">Cerapachys biroi</name>
    <dbReference type="NCBI Taxonomy" id="2015173"/>
    <lineage>
        <taxon>Eukaryota</taxon>
        <taxon>Metazoa</taxon>
        <taxon>Ecdysozoa</taxon>
        <taxon>Arthropoda</taxon>
        <taxon>Hexapoda</taxon>
        <taxon>Insecta</taxon>
        <taxon>Pterygota</taxon>
        <taxon>Neoptera</taxon>
        <taxon>Endopterygota</taxon>
        <taxon>Hymenoptera</taxon>
        <taxon>Apocrita</taxon>
        <taxon>Aculeata</taxon>
        <taxon>Formicoidea</taxon>
        <taxon>Formicidae</taxon>
        <taxon>Dorylinae</taxon>
        <taxon>Ooceraea</taxon>
    </lineage>
</organism>
<proteinExistence type="predicted"/>
<name>A0A3L8DSK7_OOCBI</name>
<dbReference type="Proteomes" id="UP000279307">
    <property type="component" value="Chromosome 4"/>
</dbReference>